<evidence type="ECO:0008006" key="4">
    <source>
        <dbReference type="Google" id="ProtNLM"/>
    </source>
</evidence>
<dbReference type="EMBL" id="CP002656">
    <property type="protein sequence ID" value="AEB94605.1"/>
    <property type="molecule type" value="Genomic_DNA"/>
</dbReference>
<dbReference type="RefSeq" id="WP_013737103.1">
    <property type="nucleotide sequence ID" value="NC_015435.1"/>
</dbReference>
<evidence type="ECO:0000256" key="1">
    <source>
        <dbReference type="SAM" id="Phobius"/>
    </source>
</evidence>
<feature type="transmembrane region" description="Helical" evidence="1">
    <location>
        <begin position="214"/>
        <end position="237"/>
    </location>
</feature>
<keyword evidence="1" id="KW-0812">Transmembrane</keyword>
<dbReference type="STRING" id="1006006.Mcup_0498"/>
<feature type="transmembrane region" description="Helical" evidence="1">
    <location>
        <begin position="249"/>
        <end position="268"/>
    </location>
</feature>
<feature type="transmembrane region" description="Helical" evidence="1">
    <location>
        <begin position="311"/>
        <end position="337"/>
    </location>
</feature>
<feature type="transmembrane region" description="Helical" evidence="1">
    <location>
        <begin position="183"/>
        <end position="202"/>
    </location>
</feature>
<reference evidence="2 3" key="1">
    <citation type="journal article" date="2011" name="J. Bacteriol.">
        <title>Complete genome sequence of Metallosphaera cuprina, a metal sulfide-oxidizing archaeon from a hot spring.</title>
        <authorList>
            <person name="Liu L.J."/>
            <person name="You X.Y."/>
            <person name="Zheng H."/>
            <person name="Wang S."/>
            <person name="Jiang C.Y."/>
            <person name="Liu S.J."/>
        </authorList>
    </citation>
    <scope>NUCLEOTIDE SEQUENCE [LARGE SCALE GENOMIC DNA]</scope>
    <source>
        <strain evidence="2 3">Ar-4</strain>
    </source>
</reference>
<dbReference type="KEGG" id="mcn:Mcup_0498"/>
<dbReference type="Pfam" id="PF04123">
    <property type="entry name" value="DUF373"/>
    <property type="match status" value="1"/>
</dbReference>
<organism evidence="2 3">
    <name type="scientific">Metallosphaera cuprina (strain Ar-4)</name>
    <dbReference type="NCBI Taxonomy" id="1006006"/>
    <lineage>
        <taxon>Archaea</taxon>
        <taxon>Thermoproteota</taxon>
        <taxon>Thermoprotei</taxon>
        <taxon>Sulfolobales</taxon>
        <taxon>Sulfolobaceae</taxon>
        <taxon>Metallosphaera</taxon>
    </lineage>
</organism>
<feature type="transmembrane region" description="Helical" evidence="1">
    <location>
        <begin position="157"/>
        <end position="177"/>
    </location>
</feature>
<dbReference type="PATRIC" id="fig|1006006.8.peg.498"/>
<dbReference type="GeneID" id="10492691"/>
<dbReference type="Proteomes" id="UP000007812">
    <property type="component" value="Chromosome"/>
</dbReference>
<keyword evidence="1" id="KW-1133">Transmembrane helix</keyword>
<dbReference type="InterPro" id="IPR007254">
    <property type="entry name" value="DUF373"/>
</dbReference>
<keyword evidence="1" id="KW-0472">Membrane</keyword>
<keyword evidence="3" id="KW-1185">Reference proteome</keyword>
<feature type="transmembrane region" description="Helical" evidence="1">
    <location>
        <begin position="288"/>
        <end position="305"/>
    </location>
</feature>
<dbReference type="PANTHER" id="PTHR38815">
    <property type="entry name" value="HYPOTHETICAL MEMBRANE PROTEIN, CONSERVED, DUF373 FAMILY"/>
    <property type="match status" value="1"/>
</dbReference>
<evidence type="ECO:0000313" key="3">
    <source>
        <dbReference type="Proteomes" id="UP000007812"/>
    </source>
</evidence>
<dbReference type="AlphaFoldDB" id="F4G0I6"/>
<name>F4G0I6_METCR</name>
<sequence length="347" mass="38695">MKTAIIYIDIDDDLSRVGITTPVIGEKQAKEAIESSSRFLAQDSDFNTMVSAFNTFLNMKEKGEDVEIVFVAGSQRGGLDAQMTLSKQVDEVIRSVKPDQAILVYDSPEDAKAIPLIESRLKIVGIERIIVEQHRGVEETYILLGKYIKKLATERRYSRLFLGVPGIILLSSSLLAIGGLTAFVLPTILLVIGGAMLVRGFGVDDAIERWWENSTIMVIVSILSTISIIIAIINGYLDATMYKTFDLTSVSSVILVILPYLTFSIIILYSGKLLSRAISRDIKVWHDLLKIIASILIYFILSSFLKNVQNGAYIIQIQSFYLLLLSSFLLIVTYFALSTIEKYRLKS</sequence>
<evidence type="ECO:0000313" key="2">
    <source>
        <dbReference type="EMBL" id="AEB94605.1"/>
    </source>
</evidence>
<accession>F4G0I6</accession>
<dbReference type="eggNOG" id="arCOG04151">
    <property type="taxonomic scope" value="Archaea"/>
</dbReference>
<protein>
    <recommendedName>
        <fullName evidence="4">DUF373 family protein</fullName>
    </recommendedName>
</protein>
<dbReference type="HOGENOM" id="CLU_048986_0_0_2"/>
<dbReference type="PANTHER" id="PTHR38815:SF1">
    <property type="entry name" value="DUF373 FAMILY PROTEIN"/>
    <property type="match status" value="1"/>
</dbReference>
<proteinExistence type="predicted"/>
<gene>
    <name evidence="2" type="ordered locus">Mcup_0498</name>
</gene>